<dbReference type="RefSeq" id="WP_271314728.1">
    <property type="nucleotide sequence ID" value="NZ_JAAGKO020000009.1"/>
</dbReference>
<dbReference type="AlphaFoldDB" id="A0AA90GXK1"/>
<evidence type="ECO:0000313" key="11">
    <source>
        <dbReference type="EMBL" id="MDI5969729.1"/>
    </source>
</evidence>
<keyword evidence="6 8" id="KW-0472">Membrane</keyword>
<dbReference type="Pfam" id="PF01569">
    <property type="entry name" value="PAP2"/>
    <property type="match status" value="1"/>
</dbReference>
<reference evidence="11 12" key="1">
    <citation type="submission" date="2023-05" db="EMBL/GenBank/DDBJ databases">
        <title>Streptantibioticus silvisoli sp. nov., acidotolerant actinomycetes 1 from pine litter.</title>
        <authorList>
            <person name="Swiecimska M."/>
            <person name="Golinska P."/>
            <person name="Sangal V."/>
            <person name="Wachnowicz B."/>
            <person name="Goodfellow M."/>
        </authorList>
    </citation>
    <scope>NUCLEOTIDE SEQUENCE</scope>
    <source>
        <strain evidence="11">SL13</strain>
        <strain evidence="10 12">SL54</strain>
    </source>
</reference>
<evidence type="ECO:0000256" key="1">
    <source>
        <dbReference type="ARBA" id="ARBA00004651"/>
    </source>
</evidence>
<sequence length="252" mass="27033">MLVSATADVALGAPLATRQLAFDGAKIDGGLYLDVTNFARTAPGWFDTLVKEWSAFGIVTFFLLMIVGWWLAKRLPAQNMAKALCAPVAVVVVYVINDLIKSVVQEVRPCRQLPHVFHLEACQAPTDWAFPSNHTVVAFSAATALFMVARRLGLVAYVLAVLMGASRVYVGAHYPHDVAAGIVVGVVFGVLLTWAAGRFGADRVLRAREGGRLRPLLVDVPSGAHGRLPGSGDDEPGRRRREAPAGRGPDQP</sequence>
<evidence type="ECO:0000259" key="9">
    <source>
        <dbReference type="SMART" id="SM00014"/>
    </source>
</evidence>
<evidence type="ECO:0000256" key="7">
    <source>
        <dbReference type="SAM" id="MobiDB-lite"/>
    </source>
</evidence>
<evidence type="ECO:0000313" key="10">
    <source>
        <dbReference type="EMBL" id="MDI5962899.1"/>
    </source>
</evidence>
<evidence type="ECO:0000256" key="6">
    <source>
        <dbReference type="ARBA" id="ARBA00023136"/>
    </source>
</evidence>
<dbReference type="InterPro" id="IPR036938">
    <property type="entry name" value="PAP2/HPO_sf"/>
</dbReference>
<comment type="subcellular location">
    <subcellularLocation>
        <location evidence="1">Cell membrane</location>
        <topology evidence="1">Multi-pass membrane protein</topology>
    </subcellularLocation>
</comment>
<dbReference type="SMART" id="SM00014">
    <property type="entry name" value="acidPPc"/>
    <property type="match status" value="1"/>
</dbReference>
<dbReference type="Proteomes" id="UP001156398">
    <property type="component" value="Unassembled WGS sequence"/>
</dbReference>
<dbReference type="InterPro" id="IPR000326">
    <property type="entry name" value="PAP2/HPO"/>
</dbReference>
<dbReference type="PANTHER" id="PTHR14969:SF62">
    <property type="entry name" value="DECAPRENYLPHOSPHORYL-5-PHOSPHORIBOSE PHOSPHATASE RV3807C-RELATED"/>
    <property type="match status" value="1"/>
</dbReference>
<organism evidence="11">
    <name type="scientific">Streptantibioticus silvisoli</name>
    <dbReference type="NCBI Taxonomy" id="2705255"/>
    <lineage>
        <taxon>Bacteria</taxon>
        <taxon>Bacillati</taxon>
        <taxon>Actinomycetota</taxon>
        <taxon>Actinomycetes</taxon>
        <taxon>Kitasatosporales</taxon>
        <taxon>Streptomycetaceae</taxon>
        <taxon>Streptantibioticus</taxon>
    </lineage>
</organism>
<dbReference type="EMBL" id="JABXJJ020000011">
    <property type="protein sequence ID" value="MDI5969729.1"/>
    <property type="molecule type" value="Genomic_DNA"/>
</dbReference>
<evidence type="ECO:0000256" key="2">
    <source>
        <dbReference type="ARBA" id="ARBA00022475"/>
    </source>
</evidence>
<keyword evidence="4" id="KW-0378">Hydrolase</keyword>
<dbReference type="Gene3D" id="1.20.144.10">
    <property type="entry name" value="Phosphatidic acid phosphatase type 2/haloperoxidase"/>
    <property type="match status" value="1"/>
</dbReference>
<comment type="caution">
    <text evidence="11">The sequence shown here is derived from an EMBL/GenBank/DDBJ whole genome shotgun (WGS) entry which is preliminary data.</text>
</comment>
<dbReference type="GO" id="GO:0005886">
    <property type="term" value="C:plasma membrane"/>
    <property type="evidence" value="ECO:0007669"/>
    <property type="project" value="UniProtKB-SubCell"/>
</dbReference>
<keyword evidence="5 8" id="KW-1133">Transmembrane helix</keyword>
<feature type="region of interest" description="Disordered" evidence="7">
    <location>
        <begin position="218"/>
        <end position="252"/>
    </location>
</feature>
<dbReference type="GO" id="GO:0016787">
    <property type="term" value="F:hydrolase activity"/>
    <property type="evidence" value="ECO:0007669"/>
    <property type="project" value="UniProtKB-KW"/>
</dbReference>
<proteinExistence type="predicted"/>
<feature type="domain" description="Phosphatidic acid phosphatase type 2/haloperoxidase" evidence="9">
    <location>
        <begin position="82"/>
        <end position="193"/>
    </location>
</feature>
<feature type="transmembrane region" description="Helical" evidence="8">
    <location>
        <begin position="53"/>
        <end position="72"/>
    </location>
</feature>
<keyword evidence="3 8" id="KW-0812">Transmembrane</keyword>
<name>A0AA90GXK1_9ACTN</name>
<dbReference type="SUPFAM" id="SSF48317">
    <property type="entry name" value="Acid phosphatase/Vanadium-dependent haloperoxidase"/>
    <property type="match status" value="1"/>
</dbReference>
<dbReference type="PANTHER" id="PTHR14969">
    <property type="entry name" value="SPHINGOSINE-1-PHOSPHATE PHOSPHOHYDROLASE"/>
    <property type="match status" value="1"/>
</dbReference>
<keyword evidence="12" id="KW-1185">Reference proteome</keyword>
<feature type="transmembrane region" description="Helical" evidence="8">
    <location>
        <begin position="154"/>
        <end position="172"/>
    </location>
</feature>
<keyword evidence="2" id="KW-1003">Cell membrane</keyword>
<evidence type="ECO:0000256" key="5">
    <source>
        <dbReference type="ARBA" id="ARBA00022989"/>
    </source>
</evidence>
<evidence type="ECO:0000256" key="8">
    <source>
        <dbReference type="SAM" id="Phobius"/>
    </source>
</evidence>
<accession>A0AA90GXK1</accession>
<evidence type="ECO:0000313" key="12">
    <source>
        <dbReference type="Proteomes" id="UP001156398"/>
    </source>
</evidence>
<evidence type="ECO:0000256" key="4">
    <source>
        <dbReference type="ARBA" id="ARBA00022801"/>
    </source>
</evidence>
<evidence type="ECO:0000256" key="3">
    <source>
        <dbReference type="ARBA" id="ARBA00022692"/>
    </source>
</evidence>
<dbReference type="EMBL" id="JAAGKO020000009">
    <property type="protein sequence ID" value="MDI5962899.1"/>
    <property type="molecule type" value="Genomic_DNA"/>
</dbReference>
<protein>
    <submittedName>
        <fullName evidence="11">Phosphatase PAP2 family protein</fullName>
    </submittedName>
</protein>
<feature type="transmembrane region" description="Helical" evidence="8">
    <location>
        <begin position="178"/>
        <end position="196"/>
    </location>
</feature>
<gene>
    <name evidence="10" type="ORF">POF43_009285</name>
    <name evidence="11" type="ORF">POF50_010320</name>
</gene>